<dbReference type="InterPro" id="IPR036679">
    <property type="entry name" value="FlgN-like_sf"/>
</dbReference>
<dbReference type="Proteomes" id="UP000281128">
    <property type="component" value="Unassembled WGS sequence"/>
</dbReference>
<keyword evidence="1" id="KW-0966">Cell projection</keyword>
<name>A0A3A8AVE2_9RHOB</name>
<evidence type="ECO:0000313" key="2">
    <source>
        <dbReference type="Proteomes" id="UP000281128"/>
    </source>
</evidence>
<dbReference type="OrthoDB" id="7862860at2"/>
<keyword evidence="1" id="KW-0969">Cilium</keyword>
<dbReference type="Gene3D" id="1.20.58.300">
    <property type="entry name" value="FlgN-like"/>
    <property type="match status" value="1"/>
</dbReference>
<dbReference type="SUPFAM" id="SSF140566">
    <property type="entry name" value="FlgN-like"/>
    <property type="match status" value="1"/>
</dbReference>
<protein>
    <submittedName>
        <fullName evidence="1">Flagellar protein FlgN</fullName>
    </submittedName>
</protein>
<comment type="caution">
    <text evidence="1">The sequence shown here is derived from an EMBL/GenBank/DDBJ whole genome shotgun (WGS) entry which is preliminary data.</text>
</comment>
<gene>
    <name evidence="1" type="ORF">D6850_16275</name>
</gene>
<dbReference type="RefSeq" id="WP_121168668.1">
    <property type="nucleotide sequence ID" value="NZ_RAPE01000005.1"/>
</dbReference>
<sequence>MTDDPNDTQILIDRLDQLLEEERRALLVGDLDGIGALLTAKEALIDALNAAGHAGGAEIGALHGKVIRNQALLDGALQGIRRVAGRMAAFRKIRRTLETYDESGRKTVLQGEIVHEFEKRA</sequence>
<dbReference type="AlphaFoldDB" id="A0A3A8AVE2"/>
<reference evidence="1 2" key="1">
    <citation type="submission" date="2018-09" db="EMBL/GenBank/DDBJ databases">
        <title>Roseovarius spongiae sp. nov., isolated from a marine sponge.</title>
        <authorList>
            <person name="Zhuang L."/>
            <person name="Luo L."/>
        </authorList>
    </citation>
    <scope>NUCLEOTIDE SEQUENCE [LARGE SCALE GENOMIC DNA]</scope>
    <source>
        <strain evidence="1 2">HN-E21</strain>
    </source>
</reference>
<organism evidence="1 2">
    <name type="scientific">Roseovarius spongiae</name>
    <dbReference type="NCBI Taxonomy" id="2320272"/>
    <lineage>
        <taxon>Bacteria</taxon>
        <taxon>Pseudomonadati</taxon>
        <taxon>Pseudomonadota</taxon>
        <taxon>Alphaproteobacteria</taxon>
        <taxon>Rhodobacterales</taxon>
        <taxon>Roseobacteraceae</taxon>
        <taxon>Roseovarius</taxon>
    </lineage>
</organism>
<proteinExistence type="predicted"/>
<keyword evidence="1" id="KW-0282">Flagellum</keyword>
<dbReference type="EMBL" id="RAPE01000005">
    <property type="protein sequence ID" value="RKF13055.1"/>
    <property type="molecule type" value="Genomic_DNA"/>
</dbReference>
<dbReference type="GO" id="GO:0044780">
    <property type="term" value="P:bacterial-type flagellum assembly"/>
    <property type="evidence" value="ECO:0007669"/>
    <property type="project" value="InterPro"/>
</dbReference>
<accession>A0A3A8AVE2</accession>
<keyword evidence="2" id="KW-1185">Reference proteome</keyword>
<evidence type="ECO:0000313" key="1">
    <source>
        <dbReference type="EMBL" id="RKF13055.1"/>
    </source>
</evidence>